<keyword evidence="3" id="KW-1185">Reference proteome</keyword>
<evidence type="ECO:0000256" key="1">
    <source>
        <dbReference type="SAM" id="MobiDB-lite"/>
    </source>
</evidence>
<dbReference type="EMBL" id="CAJNJA010026808">
    <property type="protein sequence ID" value="CAE7565884.1"/>
    <property type="molecule type" value="Genomic_DNA"/>
</dbReference>
<accession>A0A812UHW0</accession>
<evidence type="ECO:0000313" key="3">
    <source>
        <dbReference type="Proteomes" id="UP000601435"/>
    </source>
</evidence>
<dbReference type="Proteomes" id="UP000601435">
    <property type="component" value="Unassembled WGS sequence"/>
</dbReference>
<organism evidence="2 3">
    <name type="scientific">Symbiodinium necroappetens</name>
    <dbReference type="NCBI Taxonomy" id="1628268"/>
    <lineage>
        <taxon>Eukaryota</taxon>
        <taxon>Sar</taxon>
        <taxon>Alveolata</taxon>
        <taxon>Dinophyceae</taxon>
        <taxon>Suessiales</taxon>
        <taxon>Symbiodiniaceae</taxon>
        <taxon>Symbiodinium</taxon>
    </lineage>
</organism>
<protein>
    <submittedName>
        <fullName evidence="2">Uncharacterized protein</fullName>
    </submittedName>
</protein>
<feature type="region of interest" description="Disordered" evidence="1">
    <location>
        <begin position="56"/>
        <end position="75"/>
    </location>
</feature>
<proteinExistence type="predicted"/>
<reference evidence="2" key="1">
    <citation type="submission" date="2021-02" db="EMBL/GenBank/DDBJ databases">
        <authorList>
            <person name="Dougan E. K."/>
            <person name="Rhodes N."/>
            <person name="Thang M."/>
            <person name="Chan C."/>
        </authorList>
    </citation>
    <scope>NUCLEOTIDE SEQUENCE</scope>
</reference>
<gene>
    <name evidence="2" type="ORF">SNEC2469_LOCUS16454</name>
</gene>
<name>A0A812UHW0_9DINO</name>
<dbReference type="AlphaFoldDB" id="A0A812UHW0"/>
<sequence length="75" mass="8276">MQATFSSAARASSLQHSPVGAEIWRLAFLDWGMFLQSLEEAWPAGSTLHWLQEQEQPPVPNVSAGNVPAPVRSFR</sequence>
<evidence type="ECO:0000313" key="2">
    <source>
        <dbReference type="EMBL" id="CAE7565884.1"/>
    </source>
</evidence>
<comment type="caution">
    <text evidence="2">The sequence shown here is derived from an EMBL/GenBank/DDBJ whole genome shotgun (WGS) entry which is preliminary data.</text>
</comment>